<accession>V5WCX8</accession>
<organism evidence="1 2">
    <name type="scientific">Salinispira pacifica</name>
    <dbReference type="NCBI Taxonomy" id="1307761"/>
    <lineage>
        <taxon>Bacteria</taxon>
        <taxon>Pseudomonadati</taxon>
        <taxon>Spirochaetota</taxon>
        <taxon>Spirochaetia</taxon>
        <taxon>Spirochaetales</taxon>
        <taxon>Spirochaetaceae</taxon>
        <taxon>Salinispira</taxon>
    </lineage>
</organism>
<evidence type="ECO:0000313" key="1">
    <source>
        <dbReference type="EMBL" id="AHC13460.1"/>
    </source>
</evidence>
<sequence length="42" mass="4766">MPNSHLAPGIQDGRQFNLPPGSIIQIKLIQLFLFFSLVQSLW</sequence>
<dbReference type="HOGENOM" id="CLU_3257624_0_0_12"/>
<dbReference type="Proteomes" id="UP000018680">
    <property type="component" value="Chromosome"/>
</dbReference>
<name>V5WCX8_9SPIO</name>
<dbReference type="KEGG" id="slr:L21SP2_0014"/>
<reference evidence="1 2" key="1">
    <citation type="journal article" date="2015" name="Stand. Genomic Sci.">
        <title>Complete genome sequence and description of Salinispira pacifica gen. nov., sp. nov., a novel spirochaete isolated form a hypersaline microbial mat.</title>
        <authorList>
            <person name="Ben Hania W."/>
            <person name="Joseph M."/>
            <person name="Schumann P."/>
            <person name="Bunk B."/>
            <person name="Fiebig A."/>
            <person name="Sproer C."/>
            <person name="Klenk H.P."/>
            <person name="Fardeau M.L."/>
            <person name="Spring S."/>
        </authorList>
    </citation>
    <scope>NUCLEOTIDE SEQUENCE [LARGE SCALE GENOMIC DNA]</scope>
    <source>
        <strain evidence="1 2">L21-RPul-D2</strain>
    </source>
</reference>
<evidence type="ECO:0000313" key="2">
    <source>
        <dbReference type="Proteomes" id="UP000018680"/>
    </source>
</evidence>
<proteinExistence type="predicted"/>
<gene>
    <name evidence="1" type="ORF">L21SP2_0014</name>
</gene>
<dbReference type="EMBL" id="CP006939">
    <property type="protein sequence ID" value="AHC13460.1"/>
    <property type="molecule type" value="Genomic_DNA"/>
</dbReference>
<keyword evidence="2" id="KW-1185">Reference proteome</keyword>
<dbReference type="AlphaFoldDB" id="V5WCX8"/>
<protein>
    <submittedName>
        <fullName evidence="1">Uncharacterized protein</fullName>
    </submittedName>
</protein>